<dbReference type="InterPro" id="IPR055455">
    <property type="entry name" value="HEAT_PSME4"/>
</dbReference>
<evidence type="ECO:0000259" key="10">
    <source>
        <dbReference type="Pfam" id="PF11919"/>
    </source>
</evidence>
<dbReference type="EMBL" id="JBAHYK010000123">
    <property type="protein sequence ID" value="KAL0578024.1"/>
    <property type="molecule type" value="Genomic_DNA"/>
</dbReference>
<sequence length="1943" mass="219828">MNLLVETALSALGSNSDDMDDTESSYPDTPIDEATDPISLEKQKLALQSYLNSVPYECENTEAMQAKLEGIVGNIVVCAKTQNWLTLTTWDGMLQCWLSMRYPMKKSTRAKLVRLYYELCTLPGMDPRVTRSWADMVSRLLLSKAGSKRKLESSDLELPWRPLWRALKKELWPKKRIEDTSRNVVNILLYVAEQCKRYYPGDQVQPMLDEFLPLFTQDTVLTIIPVLTSFLPLKNCRIYIPALFKIWQAFNSSTLDDRLLELAGELSREHVTGTEGVQWKDVGIWSEAEWELLIGKALGSMNVPVGIARGSSTTAGHADYMSNKSTRIKKSITRQDSIAKILVYSMAVDGPVKESATSTPHATNASAQTGYAAGSKSVDFLDRLITSTESYFHPSNHGLWTPSLTNFLQRLTSELMYRLKDEEQETCKTPTTQRLTPAIRRAVVTILRTPALLAMFTKDPASMGFAQASLRAMALLEPKLIMPELLERAYDGLEVVNETHRTTAVLGMLTGITRPLTTESIWLGGQKHVVPLLELCIPGIDVNDPAKTLCAAMFIVGIVQNIRVGDLSIHQSGMPLTEEGIAQMDIDQDHTPLPGGTESGMPALSKEEERTLVRESTAAFADWITSLFRRVLALYENLPEEGGRRNTTGGKIEEGLLSSIKNMMDVVCLHLSDQTFDLVLKLVYDYATTNAKANAVKAFGQLVACLARVHPEKTINKFLPYCISQIEEELKHGASSVRTTSSHAAVASDTTLHWNLSILKGCLGFGGPLLVKKKDQLIDLVLLLIDKTKSERGYSNTAQLITRILHTLVGVYPLNSRFVNNKEWTSAELERDHNLQWGKFYKPEDVEIEWHGDAVPSEDEIQFVLDFLDRVASPTLSKIEQLLQDTSSWDNASRNDFCRYLQACRAIWAGLPTFIKEEPKNVANHRMYEDVESLELVVPHLDVEAGFTLRDPQDARYRKAVDHRVRFGEVVLKCAEKLRPKTEGEDHVDAVMAVSRAIDVYLLDYGLTKGRLDAFQKSYSATRDMNRMWSRQVENSRLVFVKRAQLYHSSRVYMHSLYRRRNALDDALITQLVELSLSPYTRVRRHAQPVLQIVFGSYVRSTRFALPTLLQALMKGNDPDRMKGALYVLSNKGIASYAITDLGFHRQLLISLLGCQHEEKPSIQKLVGVMAHECNVHLGEDVSHTDAYALRTPAVDQALDELRQEFSPSAVNADLLKDAASKTPVRVAKRGDLYRETVHSVLQIAQNPQTHWRYVQMATRFLYGLLRRDVALPPELFEYFIQHAISPQPSIRATSERALTKLMMFIKYRTYSKDLEQLWREEWVNPLVEPIDVSEARVHLENGGFLKSGDSRFFIDKIQTGFVSWKPVLKGYLPPTEETIIKWEPDSSASLQKVEELINADGFYDKLAGLWSQESSKANSTMELRSDNVLLIKSLGRQSASPDWPGWLTFHTAKMFHGRGLDRLLSIIEPLINDGDKYKQRAGGEFLTGILRGSKHWPPSESRKLWQWTITRLPNVLAGIKPDTLNFWETMFSYVMEERDPRRNKPLVDWILSLSLDFNGDSAFAMNKTLTIFTTLVENLGVLFDSLSDQYVNLLFDNANTTYAEMRTHIAQLLYTIMRNQWRPLHPSPEAFIKACQDDRGDPLHIREVRYQDRMARFNTQFAKWRGERLPPPRVSLSEYDKVGLTLLQWIWISGHGSQASLVFPYAVALMPEIIRMSELNDNPELQNYSTAVQYVLSAVTPLSDYIPAILNTFAGAIKSSESWRIRHHTLPAMIVFFYRNLLSIPPEGAAKVMDVLLECLADENVEVREMASKMLSGVVRCSQRQSIMPLKNKFVSTIRKTTIPARKDPGYAEALRKLHSAILGVCALIESFPYSVEKWMPPLTEVLALHATDPPPISTTIRKCASEFKKTHQDTWHKDQQAFDEDQLQNLSTMLVGTSYYA</sequence>
<evidence type="ECO:0000259" key="12">
    <source>
        <dbReference type="Pfam" id="PF23096"/>
    </source>
</evidence>
<evidence type="ECO:0000256" key="9">
    <source>
        <dbReference type="SAM" id="MobiDB-lite"/>
    </source>
</evidence>
<dbReference type="Gene3D" id="1.25.10.10">
    <property type="entry name" value="Leucine-rich Repeat Variant"/>
    <property type="match status" value="1"/>
</dbReference>
<dbReference type="InterPro" id="IPR032430">
    <property type="entry name" value="Blm10_mid"/>
</dbReference>
<accession>A0ABR3FRD2</accession>
<dbReference type="InterPro" id="IPR035309">
    <property type="entry name" value="PSME4"/>
</dbReference>
<proteinExistence type="inferred from homology"/>
<evidence type="ECO:0000256" key="1">
    <source>
        <dbReference type="ARBA" id="ARBA00004324"/>
    </source>
</evidence>
<dbReference type="InterPro" id="IPR016024">
    <property type="entry name" value="ARM-type_fold"/>
</dbReference>
<name>A0ABR3FRD2_9AGAR</name>
<evidence type="ECO:0000256" key="8">
    <source>
        <dbReference type="ARBA" id="ARBA00023242"/>
    </source>
</evidence>
<evidence type="ECO:0000256" key="3">
    <source>
        <dbReference type="ARBA" id="ARBA00005739"/>
    </source>
</evidence>
<comment type="similarity">
    <text evidence="3">Belongs to the BLM10 family.</text>
</comment>
<feature type="region of interest" description="Disordered" evidence="9">
    <location>
        <begin position="13"/>
        <end position="33"/>
    </location>
</feature>
<keyword evidence="5" id="KW-0677">Repeat</keyword>
<evidence type="ECO:0000256" key="6">
    <source>
        <dbReference type="ARBA" id="ARBA00022763"/>
    </source>
</evidence>
<feature type="domain" description="Proteasome activator Blm10 middle HEAT repeats region" evidence="11">
    <location>
        <begin position="381"/>
        <end position="914"/>
    </location>
</feature>
<comment type="caution">
    <text evidence="13">The sequence shown here is derived from an EMBL/GenBank/DDBJ whole genome shotgun (WGS) entry which is preliminary data.</text>
</comment>
<evidence type="ECO:0000256" key="4">
    <source>
        <dbReference type="ARBA" id="ARBA00022490"/>
    </source>
</evidence>
<dbReference type="Proteomes" id="UP001465976">
    <property type="component" value="Unassembled WGS sequence"/>
</dbReference>
<dbReference type="PANTHER" id="PTHR32170:SF3">
    <property type="entry name" value="PROTEASOME ACTIVATOR COMPLEX SUBUNIT 4"/>
    <property type="match status" value="1"/>
</dbReference>
<dbReference type="Pfam" id="PF23096">
    <property type="entry name" value="HEAT_PSME4"/>
    <property type="match status" value="1"/>
</dbReference>
<organism evidence="13 14">
    <name type="scientific">Marasmius crinis-equi</name>
    <dbReference type="NCBI Taxonomy" id="585013"/>
    <lineage>
        <taxon>Eukaryota</taxon>
        <taxon>Fungi</taxon>
        <taxon>Dikarya</taxon>
        <taxon>Basidiomycota</taxon>
        <taxon>Agaricomycotina</taxon>
        <taxon>Agaricomycetes</taxon>
        <taxon>Agaricomycetidae</taxon>
        <taxon>Agaricales</taxon>
        <taxon>Marasmiineae</taxon>
        <taxon>Marasmiaceae</taxon>
        <taxon>Marasmius</taxon>
    </lineage>
</organism>
<dbReference type="Pfam" id="PF11919">
    <property type="entry name" value="PSME4_C"/>
    <property type="match status" value="1"/>
</dbReference>
<protein>
    <submittedName>
        <fullName evidence="13">Proteasome activator BLM10</fullName>
    </submittedName>
</protein>
<keyword evidence="4" id="KW-0963">Cytoplasm</keyword>
<keyword evidence="6" id="KW-0227">DNA damage</keyword>
<keyword evidence="13" id="KW-0647">Proteasome</keyword>
<evidence type="ECO:0000256" key="5">
    <source>
        <dbReference type="ARBA" id="ARBA00022737"/>
    </source>
</evidence>
<comment type="subcellular location">
    <subcellularLocation>
        <location evidence="2">Cytoplasm</location>
    </subcellularLocation>
    <subcellularLocation>
        <location evidence="1">Nucleus speckle</location>
    </subcellularLocation>
</comment>
<feature type="domain" description="Proteasome activator complex subunit 4-like HEAT repeat-like" evidence="12">
    <location>
        <begin position="1350"/>
        <end position="1570"/>
    </location>
</feature>
<dbReference type="GO" id="GO:0000502">
    <property type="term" value="C:proteasome complex"/>
    <property type="evidence" value="ECO:0007669"/>
    <property type="project" value="UniProtKB-KW"/>
</dbReference>
<feature type="domain" description="Proteasome activator complex subunit 4 C-terminal" evidence="10">
    <location>
        <begin position="1857"/>
        <end position="1943"/>
    </location>
</feature>
<dbReference type="InterPro" id="IPR021843">
    <property type="entry name" value="PSME4_C"/>
</dbReference>
<dbReference type="InterPro" id="IPR011989">
    <property type="entry name" value="ARM-like"/>
</dbReference>
<evidence type="ECO:0000313" key="14">
    <source>
        <dbReference type="Proteomes" id="UP001465976"/>
    </source>
</evidence>
<keyword evidence="8" id="KW-0539">Nucleus</keyword>
<dbReference type="SUPFAM" id="SSF48371">
    <property type="entry name" value="ARM repeat"/>
    <property type="match status" value="1"/>
</dbReference>
<gene>
    <name evidence="13" type="primary">BLM3_2</name>
    <name evidence="13" type="ORF">V5O48_003974</name>
</gene>
<keyword evidence="7" id="KW-0234">DNA repair</keyword>
<evidence type="ECO:0000256" key="7">
    <source>
        <dbReference type="ARBA" id="ARBA00023204"/>
    </source>
</evidence>
<dbReference type="Pfam" id="PF16507">
    <property type="entry name" value="HEAT_PSME4_mid"/>
    <property type="match status" value="1"/>
</dbReference>
<evidence type="ECO:0000256" key="2">
    <source>
        <dbReference type="ARBA" id="ARBA00004496"/>
    </source>
</evidence>
<dbReference type="PANTHER" id="PTHR32170">
    <property type="entry name" value="PROTEASOME ACTIVATOR COMPLEX SUBUNIT 4"/>
    <property type="match status" value="1"/>
</dbReference>
<evidence type="ECO:0000313" key="13">
    <source>
        <dbReference type="EMBL" id="KAL0578024.1"/>
    </source>
</evidence>
<reference evidence="13 14" key="1">
    <citation type="submission" date="2024-02" db="EMBL/GenBank/DDBJ databases">
        <title>A draft genome for the cacao thread blight pathogen Marasmius crinis-equi.</title>
        <authorList>
            <person name="Cohen S.P."/>
            <person name="Baruah I.K."/>
            <person name="Amoako-Attah I."/>
            <person name="Bukari Y."/>
            <person name="Meinhardt L.W."/>
            <person name="Bailey B.A."/>
        </authorList>
    </citation>
    <scope>NUCLEOTIDE SEQUENCE [LARGE SCALE GENOMIC DNA]</scope>
    <source>
        <strain evidence="13 14">GH-76</strain>
    </source>
</reference>
<evidence type="ECO:0000259" key="11">
    <source>
        <dbReference type="Pfam" id="PF16507"/>
    </source>
</evidence>
<keyword evidence="14" id="KW-1185">Reference proteome</keyword>